<gene>
    <name evidence="1" type="ORF">DFP72DRAFT_1040385</name>
</gene>
<name>A0A8H6IDI3_9AGAR</name>
<dbReference type="EMBL" id="JACGCI010000005">
    <property type="protein sequence ID" value="KAF6763570.1"/>
    <property type="molecule type" value="Genomic_DNA"/>
</dbReference>
<reference evidence="1 2" key="1">
    <citation type="submission" date="2020-07" db="EMBL/GenBank/DDBJ databases">
        <title>Comparative genomics of pyrophilous fungi reveals a link between fire events and developmental genes.</title>
        <authorList>
            <consortium name="DOE Joint Genome Institute"/>
            <person name="Steindorff A.S."/>
            <person name="Carver A."/>
            <person name="Calhoun S."/>
            <person name="Stillman K."/>
            <person name="Liu H."/>
            <person name="Lipzen A."/>
            <person name="Pangilinan J."/>
            <person name="Labutti K."/>
            <person name="Bruns T.D."/>
            <person name="Grigoriev I.V."/>
        </authorList>
    </citation>
    <scope>NUCLEOTIDE SEQUENCE [LARGE SCALE GENOMIC DNA]</scope>
    <source>
        <strain evidence="1 2">CBS 144469</strain>
    </source>
</reference>
<protein>
    <submittedName>
        <fullName evidence="1">Uncharacterized protein</fullName>
    </submittedName>
</protein>
<proteinExistence type="predicted"/>
<dbReference type="Proteomes" id="UP000521943">
    <property type="component" value="Unassembled WGS sequence"/>
</dbReference>
<sequence>MTSVAYRLRRKASPRDSTVDGRAGLYIPPHCRGTRTNTNSRPLVSPSHPWCILPVFRHVLPPSSVHFLWWFPPSPVRLRGWFPTLIICGSWWIRRQRRVGGVGLDKKPYAGSRMSARREIVEGWRRRRRCQRRVKGFRDRSGAQEDRDVGSFDVVEEEEGDNEVAQEGDGVKRRGEAVEARLPNAQLGAKASLWWMVLPHAGYPVASVFERGSGGLEGVEGGEREGGTGCIE</sequence>
<keyword evidence="2" id="KW-1185">Reference proteome</keyword>
<comment type="caution">
    <text evidence="1">The sequence shown here is derived from an EMBL/GenBank/DDBJ whole genome shotgun (WGS) entry which is preliminary data.</text>
</comment>
<evidence type="ECO:0000313" key="1">
    <source>
        <dbReference type="EMBL" id="KAF6763570.1"/>
    </source>
</evidence>
<evidence type="ECO:0000313" key="2">
    <source>
        <dbReference type="Proteomes" id="UP000521943"/>
    </source>
</evidence>
<organism evidence="1 2">
    <name type="scientific">Ephemerocybe angulata</name>
    <dbReference type="NCBI Taxonomy" id="980116"/>
    <lineage>
        <taxon>Eukaryota</taxon>
        <taxon>Fungi</taxon>
        <taxon>Dikarya</taxon>
        <taxon>Basidiomycota</taxon>
        <taxon>Agaricomycotina</taxon>
        <taxon>Agaricomycetes</taxon>
        <taxon>Agaricomycetidae</taxon>
        <taxon>Agaricales</taxon>
        <taxon>Agaricineae</taxon>
        <taxon>Psathyrellaceae</taxon>
        <taxon>Ephemerocybe</taxon>
    </lineage>
</organism>
<dbReference type="AlphaFoldDB" id="A0A8H6IDI3"/>
<accession>A0A8H6IDI3</accession>